<gene>
    <name evidence="2" type="ORF">LJ725_02970</name>
</gene>
<evidence type="ECO:0008006" key="4">
    <source>
        <dbReference type="Google" id="ProtNLM"/>
    </source>
</evidence>
<proteinExistence type="predicted"/>
<sequence>MLGLVLRIVGFGLLGLVVTPIAVGITGLVLAYSLDSRCGTPGDSGGCEMGIASIAIASSLPGLAMGIAFALYLHFRKKRAASASTPNVRT</sequence>
<dbReference type="RefSeq" id="WP_230549122.1">
    <property type="nucleotide sequence ID" value="NZ_JAJISD010000001.1"/>
</dbReference>
<keyword evidence="1" id="KW-0472">Membrane</keyword>
<evidence type="ECO:0000313" key="3">
    <source>
        <dbReference type="Proteomes" id="UP001198862"/>
    </source>
</evidence>
<dbReference type="EMBL" id="JAJISD010000001">
    <property type="protein sequence ID" value="MCC8427911.1"/>
    <property type="molecule type" value="Genomic_DNA"/>
</dbReference>
<dbReference type="Proteomes" id="UP001198862">
    <property type="component" value="Unassembled WGS sequence"/>
</dbReference>
<feature type="transmembrane region" description="Helical" evidence="1">
    <location>
        <begin position="54"/>
        <end position="75"/>
    </location>
</feature>
<comment type="caution">
    <text evidence="2">The sequence shown here is derived from an EMBL/GenBank/DDBJ whole genome shotgun (WGS) entry which is preliminary data.</text>
</comment>
<accession>A0ABS8KPD9</accession>
<name>A0ABS8KPD9_9HYPH</name>
<evidence type="ECO:0000313" key="2">
    <source>
        <dbReference type="EMBL" id="MCC8427911.1"/>
    </source>
</evidence>
<keyword evidence="1" id="KW-0812">Transmembrane</keyword>
<feature type="transmembrane region" description="Helical" evidence="1">
    <location>
        <begin position="12"/>
        <end position="34"/>
    </location>
</feature>
<organism evidence="2 3">
    <name type="scientific">Reyranella aquatilis</name>
    <dbReference type="NCBI Taxonomy" id="2035356"/>
    <lineage>
        <taxon>Bacteria</taxon>
        <taxon>Pseudomonadati</taxon>
        <taxon>Pseudomonadota</taxon>
        <taxon>Alphaproteobacteria</taxon>
        <taxon>Hyphomicrobiales</taxon>
        <taxon>Reyranellaceae</taxon>
        <taxon>Reyranella</taxon>
    </lineage>
</organism>
<keyword evidence="3" id="KW-1185">Reference proteome</keyword>
<keyword evidence="1" id="KW-1133">Transmembrane helix</keyword>
<reference evidence="2 3" key="1">
    <citation type="submission" date="2021-11" db="EMBL/GenBank/DDBJ databases">
        <authorList>
            <person name="Lee D.-H."/>
            <person name="Kim S.-B."/>
        </authorList>
    </citation>
    <scope>NUCLEOTIDE SEQUENCE [LARGE SCALE GENOMIC DNA]</scope>
    <source>
        <strain evidence="2 3">KCTC 52223</strain>
    </source>
</reference>
<protein>
    <recommendedName>
        <fullName evidence="4">MotA/TolQ/ExbB proton channel domain-containing protein</fullName>
    </recommendedName>
</protein>
<evidence type="ECO:0000256" key="1">
    <source>
        <dbReference type="SAM" id="Phobius"/>
    </source>
</evidence>